<proteinExistence type="predicted"/>
<dbReference type="RefSeq" id="WP_254473717.1">
    <property type="nucleotide sequence ID" value="NZ_CP113432.1"/>
</dbReference>
<evidence type="ECO:0000313" key="1">
    <source>
        <dbReference type="EMBL" id="WAI47428.1"/>
    </source>
</evidence>
<sequence length="151" mass="16124">MATAEQQRRASGAAMEAARRAIGSNNTAARRAIGASMEAQRTGRGLIDDLNSVVTPMQQGRTLPVIEARGARPAARGIANYQAPAGGRGGGIASPLQEQNYADRTFHPQQLIESSDGLFTLRIEPLQRLVMRDANNAEAVFLFQAPPAQDL</sequence>
<name>A0ABY6ZRR8_9PSED</name>
<organism evidence="1 2">
    <name type="scientific">Pseudomonas triclosanedens</name>
    <dbReference type="NCBI Taxonomy" id="2961893"/>
    <lineage>
        <taxon>Bacteria</taxon>
        <taxon>Pseudomonadati</taxon>
        <taxon>Pseudomonadota</taxon>
        <taxon>Gammaproteobacteria</taxon>
        <taxon>Pseudomonadales</taxon>
        <taxon>Pseudomonadaceae</taxon>
        <taxon>Pseudomonas</taxon>
    </lineage>
</organism>
<dbReference type="Proteomes" id="UP001163624">
    <property type="component" value="Chromosome"/>
</dbReference>
<gene>
    <name evidence="1" type="ORF">OU419_16770</name>
</gene>
<evidence type="ECO:0000313" key="2">
    <source>
        <dbReference type="Proteomes" id="UP001163624"/>
    </source>
</evidence>
<keyword evidence="2" id="KW-1185">Reference proteome</keyword>
<accession>A0ABY6ZRR8</accession>
<protein>
    <submittedName>
        <fullName evidence="1">Uncharacterized protein</fullName>
    </submittedName>
</protein>
<dbReference type="EMBL" id="CP113432">
    <property type="protein sequence ID" value="WAI47428.1"/>
    <property type="molecule type" value="Genomic_DNA"/>
</dbReference>
<reference evidence="1" key="1">
    <citation type="submission" date="2022-11" db="EMBL/GenBank/DDBJ databases">
        <title>Pseudomonas triclosanedens sp. nov., a triclosan degrader isolated from activated sludge.</title>
        <authorList>
            <person name="Yin Y."/>
            <person name="Lu Z."/>
        </authorList>
    </citation>
    <scope>NUCLEOTIDE SEQUENCE</scope>
    <source>
        <strain evidence="1">ZM23</strain>
    </source>
</reference>